<feature type="domain" description="Galactosyltransferase N-terminal" evidence="12">
    <location>
        <begin position="38"/>
        <end position="142"/>
    </location>
</feature>
<gene>
    <name evidence="13" type="ORF">TASK_LOCUS9426</name>
</gene>
<evidence type="ECO:0000256" key="2">
    <source>
        <dbReference type="ARBA" id="ARBA00004922"/>
    </source>
</evidence>
<evidence type="ECO:0000256" key="10">
    <source>
        <dbReference type="ARBA" id="ARBA00023180"/>
    </source>
</evidence>
<sequence>MCSLRPFKKYGLPILATSILILTAWKIIQPDYKSADKTSVNHTLAVVVPFRDRFTNLLSFLPHMHQYLNRKGVPHTFYIVNQADDYRFNRGSLLNVGVRESEIMESQHFESSMSEWTQPQPACSMVALHDVDLLPIDDDLRYEHFGRYPYHLIPYWMHPLYYAYSRYIGGAIIISRESYKLINGFSNRFWGWGHEDDEFGLRMREANLVIQSERKPLVITPKFQHLHSETYKRERSPYDVQMAHLRDHTSGLNTTQYTVLSRISAVISNVSAWILNVQLYCDTLMTPYCRQDV</sequence>
<dbReference type="UniPathway" id="UPA00378"/>
<keyword evidence="8" id="KW-1133">Transmembrane helix</keyword>
<dbReference type="Pfam" id="PF13733">
    <property type="entry name" value="Glyco_transf_7N"/>
    <property type="match status" value="1"/>
</dbReference>
<feature type="domain" description="Galactosyltransferase C-terminal" evidence="11">
    <location>
        <begin position="161"/>
        <end position="223"/>
    </location>
</feature>
<dbReference type="SUPFAM" id="SSF53448">
    <property type="entry name" value="Nucleotide-diphospho-sugar transferases"/>
    <property type="match status" value="1"/>
</dbReference>
<dbReference type="OrthoDB" id="10249667at2759"/>
<evidence type="ECO:0000256" key="9">
    <source>
        <dbReference type="ARBA" id="ARBA00023136"/>
    </source>
</evidence>
<keyword evidence="14" id="KW-1185">Reference proteome</keyword>
<comment type="subcellular location">
    <subcellularLocation>
        <location evidence="1">Membrane</location>
        <topology evidence="1">Single-pass type II membrane protein</topology>
    </subcellularLocation>
</comment>
<dbReference type="Gene3D" id="3.90.550.10">
    <property type="entry name" value="Spore Coat Polysaccharide Biosynthesis Protein SpsA, Chain A"/>
    <property type="match status" value="1"/>
</dbReference>
<evidence type="ECO:0000313" key="13">
    <source>
        <dbReference type="EMBL" id="VDK43300.1"/>
    </source>
</evidence>
<keyword evidence="5" id="KW-0808">Transferase</keyword>
<evidence type="ECO:0000259" key="11">
    <source>
        <dbReference type="Pfam" id="PF02709"/>
    </source>
</evidence>
<evidence type="ECO:0000256" key="4">
    <source>
        <dbReference type="ARBA" id="ARBA00022676"/>
    </source>
</evidence>
<evidence type="ECO:0000259" key="12">
    <source>
        <dbReference type="Pfam" id="PF13733"/>
    </source>
</evidence>
<evidence type="ECO:0000256" key="6">
    <source>
        <dbReference type="ARBA" id="ARBA00022692"/>
    </source>
</evidence>
<name>A0A0R3WF06_TAEAS</name>
<evidence type="ECO:0000313" key="15">
    <source>
        <dbReference type="WBParaSite" id="TASK_0000942501-mRNA-1"/>
    </source>
</evidence>
<dbReference type="WBParaSite" id="TASK_0000942501-mRNA-1">
    <property type="protein sequence ID" value="TASK_0000942501-mRNA-1"/>
    <property type="gene ID" value="TASK_0000942501"/>
</dbReference>
<evidence type="ECO:0000256" key="5">
    <source>
        <dbReference type="ARBA" id="ARBA00022679"/>
    </source>
</evidence>
<proteinExistence type="inferred from homology"/>
<dbReference type="InterPro" id="IPR003859">
    <property type="entry name" value="Galactosyl_T"/>
</dbReference>
<accession>A0A0R3WF06</accession>
<dbReference type="GO" id="GO:0005794">
    <property type="term" value="C:Golgi apparatus"/>
    <property type="evidence" value="ECO:0007669"/>
    <property type="project" value="TreeGrafter"/>
</dbReference>
<dbReference type="GO" id="GO:0008378">
    <property type="term" value="F:galactosyltransferase activity"/>
    <property type="evidence" value="ECO:0007669"/>
    <property type="project" value="TreeGrafter"/>
</dbReference>
<dbReference type="EMBL" id="UYRS01019154">
    <property type="protein sequence ID" value="VDK43300.1"/>
    <property type="molecule type" value="Genomic_DNA"/>
</dbReference>
<dbReference type="Proteomes" id="UP000282613">
    <property type="component" value="Unassembled WGS sequence"/>
</dbReference>
<dbReference type="InterPro" id="IPR029044">
    <property type="entry name" value="Nucleotide-diphossugar_trans"/>
</dbReference>
<protein>
    <submittedName>
        <fullName evidence="15">Beta-1,4-galactosyltransferase 7-like</fullName>
    </submittedName>
</protein>
<dbReference type="PANTHER" id="PTHR19300">
    <property type="entry name" value="BETA-1,4-GALACTOSYLTRANSFERASE"/>
    <property type="match status" value="1"/>
</dbReference>
<keyword evidence="6" id="KW-0812">Transmembrane</keyword>
<evidence type="ECO:0000256" key="8">
    <source>
        <dbReference type="ARBA" id="ARBA00022989"/>
    </source>
</evidence>
<dbReference type="AlphaFoldDB" id="A0A0R3WF06"/>
<dbReference type="STRING" id="60517.A0A0R3WF06"/>
<keyword evidence="9" id="KW-0472">Membrane</keyword>
<dbReference type="GO" id="GO:0005975">
    <property type="term" value="P:carbohydrate metabolic process"/>
    <property type="evidence" value="ECO:0007669"/>
    <property type="project" value="InterPro"/>
</dbReference>
<organism evidence="15">
    <name type="scientific">Taenia asiatica</name>
    <name type="common">Asian tapeworm</name>
    <dbReference type="NCBI Taxonomy" id="60517"/>
    <lineage>
        <taxon>Eukaryota</taxon>
        <taxon>Metazoa</taxon>
        <taxon>Spiralia</taxon>
        <taxon>Lophotrochozoa</taxon>
        <taxon>Platyhelminthes</taxon>
        <taxon>Cestoda</taxon>
        <taxon>Eucestoda</taxon>
        <taxon>Cyclophyllidea</taxon>
        <taxon>Taeniidae</taxon>
        <taxon>Taenia</taxon>
    </lineage>
</organism>
<dbReference type="PRINTS" id="PR02050">
    <property type="entry name" value="B14GALTRFASE"/>
</dbReference>
<dbReference type="GO" id="GO:0016020">
    <property type="term" value="C:membrane"/>
    <property type="evidence" value="ECO:0007669"/>
    <property type="project" value="UniProtKB-SubCell"/>
</dbReference>
<evidence type="ECO:0000256" key="7">
    <source>
        <dbReference type="ARBA" id="ARBA00022968"/>
    </source>
</evidence>
<reference evidence="13 14" key="2">
    <citation type="submission" date="2018-11" db="EMBL/GenBank/DDBJ databases">
        <authorList>
            <consortium name="Pathogen Informatics"/>
        </authorList>
    </citation>
    <scope>NUCLEOTIDE SEQUENCE [LARGE SCALE GENOMIC DNA]</scope>
</reference>
<keyword evidence="4" id="KW-0328">Glycosyltransferase</keyword>
<dbReference type="Pfam" id="PF02709">
    <property type="entry name" value="Glyco_transf_7C"/>
    <property type="match status" value="1"/>
</dbReference>
<evidence type="ECO:0000256" key="3">
    <source>
        <dbReference type="ARBA" id="ARBA00005735"/>
    </source>
</evidence>
<evidence type="ECO:0000256" key="1">
    <source>
        <dbReference type="ARBA" id="ARBA00004606"/>
    </source>
</evidence>
<reference evidence="15" key="1">
    <citation type="submission" date="2017-02" db="UniProtKB">
        <authorList>
            <consortium name="WormBaseParasite"/>
        </authorList>
    </citation>
    <scope>IDENTIFICATION</scope>
</reference>
<dbReference type="InterPro" id="IPR027791">
    <property type="entry name" value="Galactosyl_T_C"/>
</dbReference>
<dbReference type="InterPro" id="IPR027995">
    <property type="entry name" value="Galactosyl_T_N"/>
</dbReference>
<keyword evidence="7" id="KW-0735">Signal-anchor</keyword>
<keyword evidence="10" id="KW-0325">Glycoprotein</keyword>
<dbReference type="PANTHER" id="PTHR19300:SF30">
    <property type="entry name" value="BETA-1,4-GALACTOSYLTRANSFERASE 7"/>
    <property type="match status" value="1"/>
</dbReference>
<comment type="similarity">
    <text evidence="3">Belongs to the glycosyltransferase 7 family.</text>
</comment>
<comment type="pathway">
    <text evidence="2">Protein modification; protein glycosylation.</text>
</comment>
<evidence type="ECO:0000313" key="14">
    <source>
        <dbReference type="Proteomes" id="UP000282613"/>
    </source>
</evidence>